<organism evidence="12 13">
    <name type="scientific">Trypanosoma equiperdum</name>
    <dbReference type="NCBI Taxonomy" id="5694"/>
    <lineage>
        <taxon>Eukaryota</taxon>
        <taxon>Discoba</taxon>
        <taxon>Euglenozoa</taxon>
        <taxon>Kinetoplastea</taxon>
        <taxon>Metakinetoplastina</taxon>
        <taxon>Trypanosomatida</taxon>
        <taxon>Trypanosomatidae</taxon>
        <taxon>Trypanosoma</taxon>
    </lineage>
</organism>
<dbReference type="PROSITE" id="PS00108">
    <property type="entry name" value="PROTEIN_KINASE_ST"/>
    <property type="match status" value="1"/>
</dbReference>
<dbReference type="AlphaFoldDB" id="A0A1G4I928"/>
<evidence type="ECO:0000256" key="10">
    <source>
        <dbReference type="SAM" id="MobiDB-lite"/>
    </source>
</evidence>
<keyword evidence="2" id="KW-0547">Nucleotide-binding</keyword>
<dbReference type="SUPFAM" id="SSF56112">
    <property type="entry name" value="Protein kinase-like (PK-like)"/>
    <property type="match status" value="1"/>
</dbReference>
<proteinExistence type="inferred from homology"/>
<evidence type="ECO:0000256" key="7">
    <source>
        <dbReference type="ARBA" id="ARBA00049014"/>
    </source>
</evidence>
<dbReference type="PANTHER" id="PTHR48013:SF9">
    <property type="entry name" value="DUAL SPECIFICITY MITOGEN-ACTIVATED PROTEIN KINASE KINASE 5"/>
    <property type="match status" value="1"/>
</dbReference>
<comment type="catalytic activity">
    <reaction evidence="9">
        <text>L-tyrosyl-[protein] + ATP = O-phospho-L-tyrosyl-[protein] + ADP + H(+)</text>
        <dbReference type="Rhea" id="RHEA:10596"/>
        <dbReference type="Rhea" id="RHEA-COMP:10136"/>
        <dbReference type="Rhea" id="RHEA-COMP:20101"/>
        <dbReference type="ChEBI" id="CHEBI:15378"/>
        <dbReference type="ChEBI" id="CHEBI:30616"/>
        <dbReference type="ChEBI" id="CHEBI:46858"/>
        <dbReference type="ChEBI" id="CHEBI:61978"/>
        <dbReference type="ChEBI" id="CHEBI:456216"/>
        <dbReference type="EC" id="2.7.12.2"/>
    </reaction>
</comment>
<evidence type="ECO:0000313" key="12">
    <source>
        <dbReference type="EMBL" id="SCU68339.1"/>
    </source>
</evidence>
<evidence type="ECO:0000256" key="6">
    <source>
        <dbReference type="ARBA" id="ARBA00038999"/>
    </source>
</evidence>
<dbReference type="Proteomes" id="UP000195570">
    <property type="component" value="Unassembled WGS sequence"/>
</dbReference>
<dbReference type="InterPro" id="IPR011009">
    <property type="entry name" value="Kinase-like_dom_sf"/>
</dbReference>
<feature type="domain" description="Protein kinase" evidence="11">
    <location>
        <begin position="323"/>
        <end position="670"/>
    </location>
</feature>
<sequence length="751" mass="84006">MVSLRIRKTRPPPLGFSLALPPPSVVGEVRVQQGNELFINVDDTNISPIITMDGSLPTGQFVHVTNTNLFVLVDGASLFTEAKTTQREEPQSNHIGDLVDNSASAEKGRSPQRSPCSNLGASVDSVEAAIRGIEDDSGEVRRDLSSSFSLLPKTEGDSPVLSRCSSRCRMSCQGTKGVKYHGGASLPHQYTALFTKGAGAVSGLAAATAGANRVGNREVRCNVLRGKIRGFLPWYVVEQNWTTSPKCSNASTSGTLGAATGTSAVASQSSASSVLVDTAVGDKVDKHAKRKNTLLARGRGNNSRSASLYEVGRTNRSLDLKEVEVLGFVGKGTQGAVYRVLLDNKLYGLKCIDVRELTEASSLVEHQSRKGGLVKELNMIRLQRSKSPPQYLLRLFDASVTRDREKLHLHILMELMSFSVEDAQRMVSRIPSDEMVKLTESAFRKHMAGSHSVKLKPDTFLQRNSDSCVHLTGRKSYKTPEDWEMNIDRQTPVPEIILSMLAADVLGGLKELHEDYAIVHCDIKPANILIDYDMERFRLADFGCGCQMDPQSRKARPVTFDLGSKLYKAPERLSNELYNAGVEGGLSEVEFSFDADVWSLGVTLLELRNGVHPCHPFKSDYWNYRNNLKLSRMVKPVSWSYSFYDFIVRCLMRKPEQRWSVSRLLQHPFIVKYSELPRAKLRVWMEKLRSESETFQRRQQRELLEEHILLSTGRKGPDMYRHRSRSSWESFTKFLKVAPHYQDDEKFPHLC</sequence>
<feature type="compositionally biased region" description="Polar residues" evidence="10">
    <location>
        <begin position="111"/>
        <end position="120"/>
    </location>
</feature>
<dbReference type="InterPro" id="IPR000719">
    <property type="entry name" value="Prot_kinase_dom"/>
</dbReference>
<protein>
    <recommendedName>
        <fullName evidence="6">mitogen-activated protein kinase kinase</fullName>
        <ecNumber evidence="6">2.7.12.2</ecNumber>
    </recommendedName>
</protein>
<dbReference type="Pfam" id="PF00069">
    <property type="entry name" value="Pkinase"/>
    <property type="match status" value="1"/>
</dbReference>
<dbReference type="GO" id="GO:0004708">
    <property type="term" value="F:MAP kinase kinase activity"/>
    <property type="evidence" value="ECO:0007669"/>
    <property type="project" value="UniProtKB-EC"/>
</dbReference>
<keyword evidence="4" id="KW-0067">ATP-binding</keyword>
<evidence type="ECO:0000256" key="3">
    <source>
        <dbReference type="ARBA" id="ARBA00022777"/>
    </source>
</evidence>
<evidence type="ECO:0000256" key="5">
    <source>
        <dbReference type="ARBA" id="ARBA00038035"/>
    </source>
</evidence>
<keyword evidence="3 12" id="KW-0418">Kinase</keyword>
<dbReference type="InterPro" id="IPR008271">
    <property type="entry name" value="Ser/Thr_kinase_AS"/>
</dbReference>
<dbReference type="GO" id="GO:0106310">
    <property type="term" value="F:protein serine kinase activity"/>
    <property type="evidence" value="ECO:0007669"/>
    <property type="project" value="RHEA"/>
</dbReference>
<evidence type="ECO:0000256" key="9">
    <source>
        <dbReference type="ARBA" id="ARBA00051693"/>
    </source>
</evidence>
<comment type="catalytic activity">
    <reaction evidence="7">
        <text>L-seryl-[protein] + ATP = O-phospho-L-seryl-[protein] + ADP + H(+)</text>
        <dbReference type="Rhea" id="RHEA:17989"/>
        <dbReference type="Rhea" id="RHEA-COMP:9863"/>
        <dbReference type="Rhea" id="RHEA-COMP:11604"/>
        <dbReference type="ChEBI" id="CHEBI:15378"/>
        <dbReference type="ChEBI" id="CHEBI:29999"/>
        <dbReference type="ChEBI" id="CHEBI:30616"/>
        <dbReference type="ChEBI" id="CHEBI:83421"/>
        <dbReference type="ChEBI" id="CHEBI:456216"/>
        <dbReference type="EC" id="2.7.12.2"/>
    </reaction>
</comment>
<comment type="similarity">
    <text evidence="5">Belongs to the protein kinase superfamily. STE Ser/Thr protein kinase family. MAP kinase kinase subfamily.</text>
</comment>
<evidence type="ECO:0000256" key="2">
    <source>
        <dbReference type="ARBA" id="ARBA00022741"/>
    </source>
</evidence>
<keyword evidence="13" id="KW-1185">Reference proteome</keyword>
<dbReference type="FunFam" id="1.10.510.10:FF:001475">
    <property type="entry name" value="Protein kinase, putative"/>
    <property type="match status" value="1"/>
</dbReference>
<evidence type="ECO:0000256" key="4">
    <source>
        <dbReference type="ARBA" id="ARBA00022840"/>
    </source>
</evidence>
<dbReference type="EC" id="2.7.12.2" evidence="6"/>
<accession>A0A1G4I928</accession>
<dbReference type="EMBL" id="CZPT02000960">
    <property type="protein sequence ID" value="SCU68339.1"/>
    <property type="molecule type" value="Genomic_DNA"/>
</dbReference>
<evidence type="ECO:0000259" key="11">
    <source>
        <dbReference type="PROSITE" id="PS50011"/>
    </source>
</evidence>
<evidence type="ECO:0000256" key="8">
    <source>
        <dbReference type="ARBA" id="ARBA00049299"/>
    </source>
</evidence>
<feature type="region of interest" description="Disordered" evidence="10">
    <location>
        <begin position="83"/>
        <end position="121"/>
    </location>
</feature>
<dbReference type="RefSeq" id="XP_067079513.1">
    <property type="nucleotide sequence ID" value="XM_067223412.1"/>
</dbReference>
<reference evidence="12" key="1">
    <citation type="submission" date="2016-09" db="EMBL/GenBank/DDBJ databases">
        <authorList>
            <person name="Hebert L."/>
            <person name="Moumen B."/>
        </authorList>
    </citation>
    <scope>NUCLEOTIDE SEQUENCE [LARGE SCALE GENOMIC DNA]</scope>
    <source>
        <strain evidence="12">OVI</strain>
    </source>
</reference>
<comment type="caution">
    <text evidence="12">The sequence shown here is derived from an EMBL/GenBank/DDBJ whole genome shotgun (WGS) entry which is preliminary data.</text>
</comment>
<dbReference type="PANTHER" id="PTHR48013">
    <property type="entry name" value="DUAL SPECIFICITY MITOGEN-ACTIVATED PROTEIN KINASE KINASE 5-RELATED"/>
    <property type="match status" value="1"/>
</dbReference>
<keyword evidence="1 12" id="KW-0808">Transferase</keyword>
<comment type="catalytic activity">
    <reaction evidence="8">
        <text>L-threonyl-[protein] + ATP = O-phospho-L-threonyl-[protein] + ADP + H(+)</text>
        <dbReference type="Rhea" id="RHEA:46608"/>
        <dbReference type="Rhea" id="RHEA-COMP:11060"/>
        <dbReference type="Rhea" id="RHEA-COMP:11605"/>
        <dbReference type="ChEBI" id="CHEBI:15378"/>
        <dbReference type="ChEBI" id="CHEBI:30013"/>
        <dbReference type="ChEBI" id="CHEBI:30616"/>
        <dbReference type="ChEBI" id="CHEBI:61977"/>
        <dbReference type="ChEBI" id="CHEBI:456216"/>
        <dbReference type="EC" id="2.7.12.2"/>
    </reaction>
</comment>
<dbReference type="VEuPathDB" id="TriTrypDB:TEOVI_000815500"/>
<name>A0A1G4I928_TRYEQ</name>
<dbReference type="PROSITE" id="PS50011">
    <property type="entry name" value="PROTEIN_KINASE_DOM"/>
    <property type="match status" value="1"/>
</dbReference>
<dbReference type="Gene3D" id="1.10.510.10">
    <property type="entry name" value="Transferase(Phosphotransferase) domain 1"/>
    <property type="match status" value="1"/>
</dbReference>
<dbReference type="GO" id="GO:0004713">
    <property type="term" value="F:protein tyrosine kinase activity"/>
    <property type="evidence" value="ECO:0007669"/>
    <property type="project" value="RHEA"/>
</dbReference>
<gene>
    <name evidence="12" type="ORF">TEOVI_000815500</name>
</gene>
<evidence type="ECO:0000256" key="1">
    <source>
        <dbReference type="ARBA" id="ARBA00022679"/>
    </source>
</evidence>
<dbReference type="GeneID" id="92382089"/>
<dbReference type="GO" id="GO:0005524">
    <property type="term" value="F:ATP binding"/>
    <property type="evidence" value="ECO:0007669"/>
    <property type="project" value="UniProtKB-KW"/>
</dbReference>
<evidence type="ECO:0000313" key="13">
    <source>
        <dbReference type="Proteomes" id="UP000195570"/>
    </source>
</evidence>
<dbReference type="SMART" id="SM00220">
    <property type="entry name" value="S_TKc"/>
    <property type="match status" value="1"/>
</dbReference>